<dbReference type="Proteomes" id="UP000229459">
    <property type="component" value="Unassembled WGS sequence"/>
</dbReference>
<dbReference type="EMBL" id="PCSR01000013">
    <property type="protein sequence ID" value="PIP53511.1"/>
    <property type="molecule type" value="Genomic_DNA"/>
</dbReference>
<gene>
    <name evidence="2" type="ORF">COX08_00550</name>
</gene>
<sequence length="80" mass="9418">MQIKKISLLVLFLSLFFSKSAFAITPFFEQFNNNYSYTNVWTVNNYLNRGTISFSEFPDNITLRSNSYNFPYIYSNGIFP</sequence>
<protein>
    <submittedName>
        <fullName evidence="2">Uncharacterized protein</fullName>
    </submittedName>
</protein>
<accession>A0A2H0B7A0</accession>
<evidence type="ECO:0000313" key="3">
    <source>
        <dbReference type="Proteomes" id="UP000229459"/>
    </source>
</evidence>
<evidence type="ECO:0000313" key="2">
    <source>
        <dbReference type="EMBL" id="PIP53511.1"/>
    </source>
</evidence>
<feature type="non-terminal residue" evidence="2">
    <location>
        <position position="80"/>
    </location>
</feature>
<feature type="signal peptide" evidence="1">
    <location>
        <begin position="1"/>
        <end position="23"/>
    </location>
</feature>
<comment type="caution">
    <text evidence="2">The sequence shown here is derived from an EMBL/GenBank/DDBJ whole genome shotgun (WGS) entry which is preliminary data.</text>
</comment>
<dbReference type="AlphaFoldDB" id="A0A2H0B7A0"/>
<reference evidence="2 3" key="1">
    <citation type="submission" date="2017-09" db="EMBL/GenBank/DDBJ databases">
        <title>Depth-based differentiation of microbial function through sediment-hosted aquifers and enrichment of novel symbionts in the deep terrestrial subsurface.</title>
        <authorList>
            <person name="Probst A.J."/>
            <person name="Ladd B."/>
            <person name="Jarett J.K."/>
            <person name="Geller-Mcgrath D.E."/>
            <person name="Sieber C.M."/>
            <person name="Emerson J.B."/>
            <person name="Anantharaman K."/>
            <person name="Thomas B.C."/>
            <person name="Malmstrom R."/>
            <person name="Stieglmeier M."/>
            <person name="Klingl A."/>
            <person name="Woyke T."/>
            <person name="Ryan C.M."/>
            <person name="Banfield J.F."/>
        </authorList>
    </citation>
    <scope>NUCLEOTIDE SEQUENCE [LARGE SCALE GENOMIC DNA]</scope>
    <source>
        <strain evidence="2">CG23_combo_of_CG06-09_8_20_14_all_34_8</strain>
    </source>
</reference>
<name>A0A2H0B7A0_9BACT</name>
<proteinExistence type="predicted"/>
<organism evidence="2 3">
    <name type="scientific">Candidatus Beckwithbacteria bacterium CG23_combo_of_CG06-09_8_20_14_all_34_8</name>
    <dbReference type="NCBI Taxonomy" id="1974497"/>
    <lineage>
        <taxon>Bacteria</taxon>
        <taxon>Candidatus Beckwithiibacteriota</taxon>
    </lineage>
</organism>
<keyword evidence="1" id="KW-0732">Signal</keyword>
<evidence type="ECO:0000256" key="1">
    <source>
        <dbReference type="SAM" id="SignalP"/>
    </source>
</evidence>
<feature type="chain" id="PRO_5013957088" evidence="1">
    <location>
        <begin position="24"/>
        <end position="80"/>
    </location>
</feature>